<accession>A0A5J4UCY8</accession>
<protein>
    <submittedName>
        <fullName evidence="1">Uncharacterized protein</fullName>
    </submittedName>
</protein>
<sequence>TGCGGAIYLQISDGGELLFDLSGVSYSGCDAKYGKSLFINAQGDLKLAVPVGQGIKIGAGTNDYEYANLDNLMGKDDADELPIPLYYVYSAREQGVYHAFYTNTEQGINNAGCGHLQFPCQSIDYALSLNPSSANPIKAGIISGYWIYEQISIGEAGKITQIQSQIELLEDYSYLLNFDPNSFACSYEVIFQDLHFEDQGGAAGQVIDLVDATSKVSILNCKLNLTDKWTTFKHKFINVEYGNLTITNLIVNSIKYSNSNLINIGTSAVIVNITSSTFGSTSADMYYSENSRLIQATISGSLIVNTGTTFLRYVSASNGGVMNLEIVNNGKVELSGVLMQDCKGAFGGGIYTEISGSGKLTIKDGCSFMGCQATAGNGGAIYAQIKSGTSGGLSITGTTKTTFTSCQALPTDSGLGGSIYLDLQSGTETKYDLTGASYSTTNINDALYGKNLFIKAANLRTAVPIGDSTRIKLGAINPETDFYKLIGFDGANTLAVPLYYVYTAIINDIYHVNNAAGSYMIGSGYDNIFCGHYGWPCLTIDYSIQQTGSIAEKKIGIINEYKLGSLIQIDQSGKEVKIFNSLTSTGSTSTTQSILLIEQAGKFSVTNGTLSFDKIIFSINTNALEGYIITGSTQSTKIQIDNCIMKTTAASSTIKTGLVEVEYGILSIANLNVKDIKIQERCVIKVNEGSNIGIVSIIGSKFENIIKTGGGNGSVIEGYLSNSNGKISISKVDNIMNTFTDCKVDSSTGCGGAIYLQISDGGELLFDLSGVSYSGCDAK</sequence>
<name>A0A5J4UCY8_9EUKA</name>
<evidence type="ECO:0000313" key="1">
    <source>
        <dbReference type="EMBL" id="KAA6367732.1"/>
    </source>
</evidence>
<feature type="non-terminal residue" evidence="1">
    <location>
        <position position="1"/>
    </location>
</feature>
<dbReference type="Proteomes" id="UP000324800">
    <property type="component" value="Unassembled WGS sequence"/>
</dbReference>
<reference evidence="1 2" key="1">
    <citation type="submission" date="2019-03" db="EMBL/GenBank/DDBJ databases">
        <title>Single cell metagenomics reveals metabolic interactions within the superorganism composed of flagellate Streblomastix strix and complex community of Bacteroidetes bacteria on its surface.</title>
        <authorList>
            <person name="Treitli S.C."/>
            <person name="Kolisko M."/>
            <person name="Husnik F."/>
            <person name="Keeling P."/>
            <person name="Hampl V."/>
        </authorList>
    </citation>
    <scope>NUCLEOTIDE SEQUENCE [LARGE SCALE GENOMIC DNA]</scope>
    <source>
        <strain evidence="1">ST1C</strain>
    </source>
</reference>
<comment type="caution">
    <text evidence="1">The sequence shown here is derived from an EMBL/GenBank/DDBJ whole genome shotgun (WGS) entry which is preliminary data.</text>
</comment>
<evidence type="ECO:0000313" key="2">
    <source>
        <dbReference type="Proteomes" id="UP000324800"/>
    </source>
</evidence>
<organism evidence="1 2">
    <name type="scientific">Streblomastix strix</name>
    <dbReference type="NCBI Taxonomy" id="222440"/>
    <lineage>
        <taxon>Eukaryota</taxon>
        <taxon>Metamonada</taxon>
        <taxon>Preaxostyla</taxon>
        <taxon>Oxymonadida</taxon>
        <taxon>Streblomastigidae</taxon>
        <taxon>Streblomastix</taxon>
    </lineage>
</organism>
<feature type="non-terminal residue" evidence="1">
    <location>
        <position position="779"/>
    </location>
</feature>
<dbReference type="AlphaFoldDB" id="A0A5J4UCY8"/>
<proteinExistence type="predicted"/>
<dbReference type="EMBL" id="SNRW01018032">
    <property type="protein sequence ID" value="KAA6367732.1"/>
    <property type="molecule type" value="Genomic_DNA"/>
</dbReference>
<gene>
    <name evidence="1" type="ORF">EZS28_036741</name>
</gene>